<accession>A0A1F6F2I9</accession>
<reference evidence="1 2" key="1">
    <citation type="journal article" date="2016" name="Nat. Commun.">
        <title>Thousands of microbial genomes shed light on interconnected biogeochemical processes in an aquifer system.</title>
        <authorList>
            <person name="Anantharaman K."/>
            <person name="Brown C.T."/>
            <person name="Hug L.A."/>
            <person name="Sharon I."/>
            <person name="Castelle C.J."/>
            <person name="Probst A.J."/>
            <person name="Thomas B.C."/>
            <person name="Singh A."/>
            <person name="Wilkins M.J."/>
            <person name="Karaoz U."/>
            <person name="Brodie E.L."/>
            <person name="Williams K.H."/>
            <person name="Hubbard S.S."/>
            <person name="Banfield J.F."/>
        </authorList>
    </citation>
    <scope>NUCLEOTIDE SEQUENCE [LARGE SCALE GENOMIC DNA]</scope>
</reference>
<dbReference type="EMBL" id="MFLZ01000013">
    <property type="protein sequence ID" value="OGG80086.1"/>
    <property type="molecule type" value="Genomic_DNA"/>
</dbReference>
<evidence type="ECO:0000313" key="1">
    <source>
        <dbReference type="EMBL" id="OGG80086.1"/>
    </source>
</evidence>
<protein>
    <submittedName>
        <fullName evidence="1">Uncharacterized protein</fullName>
    </submittedName>
</protein>
<sequence length="103" mass="12050">MPRDANLSEHVLRAFMSLSAEDQANIKLDLAQEVVKTAFDKLRRVRDRGLVTRYALAELCIGNQGPREKRQRTFKAYWRLTRRVLGNRESRARPIRRKKKEGA</sequence>
<dbReference type="AlphaFoldDB" id="A0A1F6F2I9"/>
<organism evidence="1 2">
    <name type="scientific">Candidatus Kaiserbacteria bacterium RIFCSPLOWO2_01_FULL_54_13</name>
    <dbReference type="NCBI Taxonomy" id="1798512"/>
    <lineage>
        <taxon>Bacteria</taxon>
        <taxon>Candidatus Kaiseribacteriota</taxon>
    </lineage>
</organism>
<evidence type="ECO:0000313" key="2">
    <source>
        <dbReference type="Proteomes" id="UP000177372"/>
    </source>
</evidence>
<comment type="caution">
    <text evidence="1">The sequence shown here is derived from an EMBL/GenBank/DDBJ whole genome shotgun (WGS) entry which is preliminary data.</text>
</comment>
<name>A0A1F6F2I9_9BACT</name>
<dbReference type="Proteomes" id="UP000177372">
    <property type="component" value="Unassembled WGS sequence"/>
</dbReference>
<gene>
    <name evidence="1" type="ORF">A3A39_02765</name>
</gene>
<dbReference type="STRING" id="1798512.A3A39_02765"/>
<proteinExistence type="predicted"/>